<protein>
    <submittedName>
        <fullName evidence="3">Uncharacterized protein</fullName>
    </submittedName>
</protein>
<evidence type="ECO:0000256" key="2">
    <source>
        <dbReference type="SAM" id="Phobius"/>
    </source>
</evidence>
<proteinExistence type="predicted"/>
<feature type="transmembrane region" description="Helical" evidence="2">
    <location>
        <begin position="322"/>
        <end position="342"/>
    </location>
</feature>
<dbReference type="AlphaFoldDB" id="A0A9X0DGS6"/>
<sequence>MSNRLFKPRSDVCRICDFITSQKPSLRQQHRLSKAINTIPLRTFITTSRKRSSKPPKSTSFDSSRKPSDSNRAHAQSSRRHITEAELAQELRHGVQACSNLFSETVPSEKAILKVLHTCRLIAADVAGEPAKSSEAKKDVTAAASLLSLADRGSKELRVQKLSRETQFLVDELSQALFSIASNEAVFISPEILELYISAQSCLGKPETFPGVFYLYANKPIPIEGSKPIQFKNQNPNKVNNAIPIAVADQALQTAIDARELDVAMDIIDTAYAQKAFRRAKFIRKGLLPATGLAVAPIAAYGVASQLAMFQNTMEPGMATNIAFAGILAYMGFTTTIGVVAVTTANDQMDRVTWAPGMPLRERWIREEERAAIDKVAGSWGFHEKWRRGEEEGKDWDRLRLWIGNKGMLLDAVELMEGME</sequence>
<evidence type="ECO:0000313" key="3">
    <source>
        <dbReference type="EMBL" id="KAJ8061097.1"/>
    </source>
</evidence>
<evidence type="ECO:0000313" key="4">
    <source>
        <dbReference type="Proteomes" id="UP001152300"/>
    </source>
</evidence>
<keyword evidence="2" id="KW-1133">Transmembrane helix</keyword>
<dbReference type="EMBL" id="JAPEIS010000012">
    <property type="protein sequence ID" value="KAJ8061097.1"/>
    <property type="molecule type" value="Genomic_DNA"/>
</dbReference>
<comment type="caution">
    <text evidence="3">The sequence shown here is derived from an EMBL/GenBank/DDBJ whole genome shotgun (WGS) entry which is preliminary data.</text>
</comment>
<accession>A0A9X0DGS6</accession>
<feature type="region of interest" description="Disordered" evidence="1">
    <location>
        <begin position="44"/>
        <end position="81"/>
    </location>
</feature>
<keyword evidence="2" id="KW-0472">Membrane</keyword>
<feature type="compositionally biased region" description="Basic and acidic residues" evidence="1">
    <location>
        <begin position="63"/>
        <end position="72"/>
    </location>
</feature>
<keyword evidence="4" id="KW-1185">Reference proteome</keyword>
<dbReference type="OrthoDB" id="5360701at2759"/>
<gene>
    <name evidence="3" type="ORF">OCU04_010171</name>
</gene>
<organism evidence="3 4">
    <name type="scientific">Sclerotinia nivalis</name>
    <dbReference type="NCBI Taxonomy" id="352851"/>
    <lineage>
        <taxon>Eukaryota</taxon>
        <taxon>Fungi</taxon>
        <taxon>Dikarya</taxon>
        <taxon>Ascomycota</taxon>
        <taxon>Pezizomycotina</taxon>
        <taxon>Leotiomycetes</taxon>
        <taxon>Helotiales</taxon>
        <taxon>Sclerotiniaceae</taxon>
        <taxon>Sclerotinia</taxon>
    </lineage>
</organism>
<reference evidence="3" key="1">
    <citation type="submission" date="2022-11" db="EMBL/GenBank/DDBJ databases">
        <title>Genome Resource of Sclerotinia nivalis Strain SnTB1, a Plant Pathogen Isolated from American Ginseng.</title>
        <authorList>
            <person name="Fan S."/>
        </authorList>
    </citation>
    <scope>NUCLEOTIDE SEQUENCE</scope>
    <source>
        <strain evidence="3">SnTB1</strain>
    </source>
</reference>
<name>A0A9X0DGS6_9HELO</name>
<evidence type="ECO:0000256" key="1">
    <source>
        <dbReference type="SAM" id="MobiDB-lite"/>
    </source>
</evidence>
<keyword evidence="2" id="KW-0812">Transmembrane</keyword>
<feature type="transmembrane region" description="Helical" evidence="2">
    <location>
        <begin position="287"/>
        <end position="310"/>
    </location>
</feature>
<dbReference type="Proteomes" id="UP001152300">
    <property type="component" value="Unassembled WGS sequence"/>
</dbReference>